<keyword evidence="3" id="KW-1185">Reference proteome</keyword>
<evidence type="ECO:0000313" key="3">
    <source>
        <dbReference type="Proteomes" id="UP000664495"/>
    </source>
</evidence>
<evidence type="ECO:0000313" key="2">
    <source>
        <dbReference type="EMBL" id="MBO0450967.1"/>
    </source>
</evidence>
<dbReference type="Proteomes" id="UP000664495">
    <property type="component" value="Unassembled WGS sequence"/>
</dbReference>
<sequence>MNKRKIIGLLLILIATGLFGKEAVAENGKLVINNQVIYEKNKEKEDSIEYLIAPDLFLDNKTARDQQNLAAREKITRLAKEKVFVTKQLPETGKEVRSYEKKLFLENYEGAVAHVNQRTQRSNSIPKGLIYLLASAVILGMLVLGIFLGRRFSTVFVRKN</sequence>
<reference evidence="2 3" key="1">
    <citation type="submission" date="2021-03" db="EMBL/GenBank/DDBJ databases">
        <title>Enterococcal diversity collection.</title>
        <authorList>
            <person name="Gilmore M.S."/>
            <person name="Schwartzman J."/>
            <person name="Van Tyne D."/>
            <person name="Martin M."/>
            <person name="Earl A.M."/>
            <person name="Manson A.L."/>
            <person name="Straub T."/>
            <person name="Salamzade R."/>
            <person name="Saavedra J."/>
            <person name="Lebreton F."/>
            <person name="Prichula J."/>
            <person name="Schaufler K."/>
            <person name="Gaca A."/>
            <person name="Sgardioli B."/>
            <person name="Wagenaar J."/>
            <person name="Strong T."/>
        </authorList>
    </citation>
    <scope>NUCLEOTIDE SEQUENCE [LARGE SCALE GENOMIC DNA]</scope>
    <source>
        <strain evidence="2 3">MJM16</strain>
    </source>
</reference>
<keyword evidence="1" id="KW-0812">Transmembrane</keyword>
<keyword evidence="1" id="KW-1133">Transmembrane helix</keyword>
<feature type="transmembrane region" description="Helical" evidence="1">
    <location>
        <begin position="128"/>
        <end position="149"/>
    </location>
</feature>
<protein>
    <recommendedName>
        <fullName evidence="4">ESAT-6 secretion machinery protein EssA</fullName>
    </recommendedName>
</protein>
<keyword evidence="1" id="KW-0472">Membrane</keyword>
<organism evidence="2 3">
    <name type="scientific">Candidatus Enterococcus murrayae</name>
    <dbReference type="NCBI Taxonomy" id="2815321"/>
    <lineage>
        <taxon>Bacteria</taxon>
        <taxon>Bacillati</taxon>
        <taxon>Bacillota</taxon>
        <taxon>Bacilli</taxon>
        <taxon>Lactobacillales</taxon>
        <taxon>Enterococcaceae</taxon>
        <taxon>Enterococcus</taxon>
    </lineage>
</organism>
<comment type="caution">
    <text evidence="2">The sequence shown here is derived from an EMBL/GenBank/DDBJ whole genome shotgun (WGS) entry which is preliminary data.</text>
</comment>
<gene>
    <name evidence="2" type="ORF">JZO85_01720</name>
</gene>
<evidence type="ECO:0008006" key="4">
    <source>
        <dbReference type="Google" id="ProtNLM"/>
    </source>
</evidence>
<dbReference type="EMBL" id="JAFLVR010000004">
    <property type="protein sequence ID" value="MBO0450967.1"/>
    <property type="molecule type" value="Genomic_DNA"/>
</dbReference>
<dbReference type="RefSeq" id="WP_207106778.1">
    <property type="nucleotide sequence ID" value="NZ_JAFLVR010000004.1"/>
</dbReference>
<accession>A0ABS3HBY1</accession>
<proteinExistence type="predicted"/>
<name>A0ABS3HBY1_9ENTE</name>
<evidence type="ECO:0000256" key="1">
    <source>
        <dbReference type="SAM" id="Phobius"/>
    </source>
</evidence>